<dbReference type="GO" id="GO:0005739">
    <property type="term" value="C:mitochondrion"/>
    <property type="evidence" value="ECO:0007669"/>
    <property type="project" value="TreeGrafter"/>
</dbReference>
<keyword evidence="3" id="KW-1185">Reference proteome</keyword>
<evidence type="ECO:0000256" key="1">
    <source>
        <dbReference type="SAM" id="Phobius"/>
    </source>
</evidence>
<keyword evidence="1" id="KW-1133">Transmembrane helix</keyword>
<dbReference type="Pfam" id="PF10032">
    <property type="entry name" value="Pho88"/>
    <property type="match status" value="1"/>
</dbReference>
<dbReference type="Proteomes" id="UP000193719">
    <property type="component" value="Unassembled WGS sequence"/>
</dbReference>
<dbReference type="EMBL" id="MCFH01000080">
    <property type="protein sequence ID" value="ORX41720.1"/>
    <property type="molecule type" value="Genomic_DNA"/>
</dbReference>
<evidence type="ECO:0008006" key="4">
    <source>
        <dbReference type="Google" id="ProtNLM"/>
    </source>
</evidence>
<dbReference type="AlphaFoldDB" id="A0A1Y1UUM4"/>
<dbReference type="PANTHER" id="PTHR28112:SF1">
    <property type="entry name" value="SRP-INDEPENDENT TARGETING PROTEIN 3"/>
    <property type="match status" value="1"/>
</dbReference>
<evidence type="ECO:0000313" key="2">
    <source>
        <dbReference type="EMBL" id="ORX41720.1"/>
    </source>
</evidence>
<accession>A0A1Y1UUM4</accession>
<dbReference type="GO" id="GO:0045047">
    <property type="term" value="P:protein targeting to ER"/>
    <property type="evidence" value="ECO:0007669"/>
    <property type="project" value="InterPro"/>
</dbReference>
<feature type="transmembrane region" description="Helical" evidence="1">
    <location>
        <begin position="20"/>
        <end position="39"/>
    </location>
</feature>
<protein>
    <recommendedName>
        <fullName evidence="4">Inorganic phosphate transport PHO88</fullName>
    </recommendedName>
</protein>
<feature type="transmembrane region" description="Helical" evidence="1">
    <location>
        <begin position="90"/>
        <end position="108"/>
    </location>
</feature>
<dbReference type="OrthoDB" id="18139at2759"/>
<reference evidence="2 3" key="2">
    <citation type="submission" date="2016-08" db="EMBL/GenBank/DDBJ databases">
        <title>Pervasive Adenine N6-methylation of Active Genes in Fungi.</title>
        <authorList>
            <consortium name="DOE Joint Genome Institute"/>
            <person name="Mondo S.J."/>
            <person name="Dannebaum R.O."/>
            <person name="Kuo R.C."/>
            <person name="Labutti K."/>
            <person name="Haridas S."/>
            <person name="Kuo A."/>
            <person name="Salamov A."/>
            <person name="Ahrendt S.R."/>
            <person name="Lipzen A."/>
            <person name="Sullivan W."/>
            <person name="Andreopoulos W.B."/>
            <person name="Clum A."/>
            <person name="Lindquist E."/>
            <person name="Daum C."/>
            <person name="Ramamoorthy G.K."/>
            <person name="Gryganskyi A."/>
            <person name="Culley D."/>
            <person name="Magnuson J.K."/>
            <person name="James T.Y."/>
            <person name="O'Malley M.A."/>
            <person name="Stajich J.E."/>
            <person name="Spatafora J.W."/>
            <person name="Visel A."/>
            <person name="Grigoriev I.V."/>
        </authorList>
    </citation>
    <scope>NUCLEOTIDE SEQUENCE [LARGE SCALE GENOMIC DNA]</scope>
    <source>
        <strain evidence="3">finn</strain>
    </source>
</reference>
<keyword evidence="1" id="KW-0472">Membrane</keyword>
<reference evidence="2 3" key="1">
    <citation type="submission" date="2016-08" db="EMBL/GenBank/DDBJ databases">
        <title>Genomes of anaerobic fungi encode conserved fungal cellulosomes for biomass hydrolysis.</title>
        <authorList>
            <consortium name="DOE Joint Genome Institute"/>
            <person name="Haitjema C.H."/>
            <person name="Gilmore S.P."/>
            <person name="Henske J.K."/>
            <person name="Solomon K.V."/>
            <person name="De Groot R."/>
            <person name="Kuo A."/>
            <person name="Mondo S.J."/>
            <person name="Salamov A.A."/>
            <person name="Labutti K."/>
            <person name="Zhao Z."/>
            <person name="Chiniquy J."/>
            <person name="Barry K."/>
            <person name="Brewer H.M."/>
            <person name="Purvine S.O."/>
            <person name="Wright A.T."/>
            <person name="Boxma B."/>
            <person name="Van Alen T."/>
            <person name="Hackstein J.H."/>
            <person name="Baker S.E."/>
            <person name="Grigoriev I.V."/>
            <person name="O'Malley M.A."/>
        </authorList>
    </citation>
    <scope>NUCLEOTIDE SEQUENCE [LARGE SCALE GENOMIC DNA]</scope>
    <source>
        <strain evidence="3">finn</strain>
    </source>
</reference>
<organism evidence="2 3">
    <name type="scientific">Piromyces finnis</name>
    <dbReference type="NCBI Taxonomy" id="1754191"/>
    <lineage>
        <taxon>Eukaryota</taxon>
        <taxon>Fungi</taxon>
        <taxon>Fungi incertae sedis</taxon>
        <taxon>Chytridiomycota</taxon>
        <taxon>Chytridiomycota incertae sedis</taxon>
        <taxon>Neocallimastigomycetes</taxon>
        <taxon>Neocallimastigales</taxon>
        <taxon>Neocallimastigaceae</taxon>
        <taxon>Piromyces</taxon>
    </lineage>
</organism>
<comment type="caution">
    <text evidence="2">The sequence shown here is derived from an EMBL/GenBank/DDBJ whole genome shotgun (WGS) entry which is preliminary data.</text>
</comment>
<dbReference type="GO" id="GO:0005783">
    <property type="term" value="C:endoplasmic reticulum"/>
    <property type="evidence" value="ECO:0007669"/>
    <property type="project" value="InterPro"/>
</dbReference>
<keyword evidence="1" id="KW-0812">Transmembrane</keyword>
<dbReference type="InterPro" id="IPR012098">
    <property type="entry name" value="SND3_fun"/>
</dbReference>
<name>A0A1Y1UUM4_9FUNG</name>
<dbReference type="PANTHER" id="PTHR28112">
    <property type="entry name" value="SRP-INDEPENDENT TARGETING PROTEIN 3"/>
    <property type="match status" value="1"/>
</dbReference>
<proteinExistence type="predicted"/>
<evidence type="ECO:0000313" key="3">
    <source>
        <dbReference type="Proteomes" id="UP000193719"/>
    </source>
</evidence>
<gene>
    <name evidence="2" type="ORF">BCR36DRAFT_587827</name>
</gene>
<sequence>MNIIGKIDFENDPEKRMYLFIAYGVSQGISLLIAGIIYLRIKSKNEKELIHIKNTGVVANAQAVVDKDTDGNEVITQTIMEYDMDKVKQMFGNTFLTIGVSIFLYYKFQIIKPLAVQSLFAFKNLLEQPLVSIHIFGKKATGELARPFKSSNILGPKEEAVSDKEVKRMEKKKN</sequence>